<organism evidence="3 4">
    <name type="scientific">Kribbella qitaiheensis</name>
    <dbReference type="NCBI Taxonomy" id="1544730"/>
    <lineage>
        <taxon>Bacteria</taxon>
        <taxon>Bacillati</taxon>
        <taxon>Actinomycetota</taxon>
        <taxon>Actinomycetes</taxon>
        <taxon>Propionibacteriales</taxon>
        <taxon>Kribbellaceae</taxon>
        <taxon>Kribbella</taxon>
    </lineage>
</organism>
<dbReference type="Pfam" id="PF00296">
    <property type="entry name" value="Bac_luciferase"/>
    <property type="match status" value="1"/>
</dbReference>
<dbReference type="CDD" id="cd01097">
    <property type="entry name" value="Tetrahydromethanopterin_reductase"/>
    <property type="match status" value="1"/>
</dbReference>
<dbReference type="RefSeq" id="WP_185448380.1">
    <property type="nucleotide sequence ID" value="NZ_CP043661.1"/>
</dbReference>
<dbReference type="PANTHER" id="PTHR43244">
    <property type="match status" value="1"/>
</dbReference>
<dbReference type="InterPro" id="IPR011251">
    <property type="entry name" value="Luciferase-like_dom"/>
</dbReference>
<evidence type="ECO:0000256" key="1">
    <source>
        <dbReference type="ARBA" id="ARBA00023002"/>
    </source>
</evidence>
<name>A0A7G6WYN4_9ACTN</name>
<dbReference type="Gene3D" id="3.20.20.30">
    <property type="entry name" value="Luciferase-like domain"/>
    <property type="match status" value="1"/>
</dbReference>
<feature type="domain" description="Luciferase-like" evidence="2">
    <location>
        <begin position="12"/>
        <end position="224"/>
    </location>
</feature>
<evidence type="ECO:0000313" key="3">
    <source>
        <dbReference type="EMBL" id="QNE19099.1"/>
    </source>
</evidence>
<sequence length="305" mass="32088">MNARFGYGSPAELDEVSDVLRLAEQADRDGLDHFSTSDHPYLAGRLDGYAMLGFLLGRTERIAGLVNVTNLPLRPAPMLARTAATLTAMSADRFILGLGAGGAWDRITTMGVPSLTPAQAVEAFEEAMVLIRQLSGGGPAVSSGAHYPVRGLAASPVRAAEIWTGSVGPKSLAATGRQADGWIPGHAADWLSEPYRRSRAIVDEAAAAVGREPAEIATIYNLPGAITARPLPRTRDDDGRWIGGSADQWTEELTGAVLDHGAAGFTLFPTGPDPFEVSLKRWAEEVAPAVREATAQLTPAPAATV</sequence>
<keyword evidence="4" id="KW-1185">Reference proteome</keyword>
<dbReference type="KEGG" id="kqi:F1D05_15725"/>
<dbReference type="GO" id="GO:0016705">
    <property type="term" value="F:oxidoreductase activity, acting on paired donors, with incorporation or reduction of molecular oxygen"/>
    <property type="evidence" value="ECO:0007669"/>
    <property type="project" value="InterPro"/>
</dbReference>
<gene>
    <name evidence="3" type="ORF">F1D05_15725</name>
</gene>
<evidence type="ECO:0000313" key="4">
    <source>
        <dbReference type="Proteomes" id="UP000515563"/>
    </source>
</evidence>
<proteinExistence type="predicted"/>
<protein>
    <submittedName>
        <fullName evidence="3">LLM class flavin-dependent oxidoreductase</fullName>
    </submittedName>
</protein>
<keyword evidence="1" id="KW-0560">Oxidoreductase</keyword>
<dbReference type="SUPFAM" id="SSF51679">
    <property type="entry name" value="Bacterial luciferase-like"/>
    <property type="match status" value="1"/>
</dbReference>
<dbReference type="AlphaFoldDB" id="A0A7G6WYN4"/>
<reference evidence="3 4" key="2">
    <citation type="journal article" date="2020" name="Microbiol. Resour. Announc.">
        <title>Antarctic desert soil bacteria exhibit high novel natural product potential, evaluated through long-read genome sequencing and comparative genomics.</title>
        <authorList>
            <person name="Benaud N."/>
            <person name="Edwards R.J."/>
            <person name="Amos T.G."/>
            <person name="D'Agostino P.M."/>
            <person name="Gutierrez-Chavez C."/>
            <person name="Montgomery K."/>
            <person name="Nicetic I."/>
            <person name="Ferrari B.C."/>
        </authorList>
    </citation>
    <scope>NUCLEOTIDE SEQUENCE [LARGE SCALE GENOMIC DNA]</scope>
    <source>
        <strain evidence="3 4">SPB151</strain>
    </source>
</reference>
<dbReference type="InterPro" id="IPR050564">
    <property type="entry name" value="F420-G6PD/mer"/>
</dbReference>
<dbReference type="InterPro" id="IPR036661">
    <property type="entry name" value="Luciferase-like_sf"/>
</dbReference>
<dbReference type="Proteomes" id="UP000515563">
    <property type="component" value="Chromosome"/>
</dbReference>
<evidence type="ECO:0000259" key="2">
    <source>
        <dbReference type="Pfam" id="PF00296"/>
    </source>
</evidence>
<dbReference type="EMBL" id="CP043661">
    <property type="protein sequence ID" value="QNE19099.1"/>
    <property type="molecule type" value="Genomic_DNA"/>
</dbReference>
<reference evidence="4" key="1">
    <citation type="submission" date="2019-09" db="EMBL/GenBank/DDBJ databases">
        <title>Antimicrobial potential of Antarctic Bacteria.</title>
        <authorList>
            <person name="Benaud N."/>
            <person name="Edwards R.J."/>
            <person name="Ferrari B.C."/>
        </authorList>
    </citation>
    <scope>NUCLEOTIDE SEQUENCE [LARGE SCALE GENOMIC DNA]</scope>
    <source>
        <strain evidence="4">SPB151</strain>
    </source>
</reference>
<accession>A0A7G6WYN4</accession>
<dbReference type="PANTHER" id="PTHR43244:SF1">
    <property type="entry name" value="5,10-METHYLENETETRAHYDROMETHANOPTERIN REDUCTASE"/>
    <property type="match status" value="1"/>
</dbReference>